<dbReference type="AlphaFoldDB" id="F0NYI3"/>
<gene>
    <name evidence="2" type="ordered locus">Weevi_0384</name>
</gene>
<dbReference type="STRING" id="865938.Weevi_0384"/>
<accession>F0NYI3</accession>
<dbReference type="Pfam" id="PF10988">
    <property type="entry name" value="DUF2807"/>
    <property type="match status" value="1"/>
</dbReference>
<dbReference type="InterPro" id="IPR021255">
    <property type="entry name" value="DUF2807"/>
</dbReference>
<dbReference type="eggNOG" id="ENOG5031S92">
    <property type="taxonomic scope" value="Bacteria"/>
</dbReference>
<proteinExistence type="predicted"/>
<reference evidence="3" key="2">
    <citation type="journal article" date="2011" name="Stand. Genomic Sci.">
        <title>Complete genome sequence of Weeksella virosa type strain (9751T).</title>
        <authorList>
            <person name="Lang E."/>
            <person name="Teshima H."/>
            <person name="Lucas S."/>
            <person name="Lapidus A."/>
            <person name="Hammon N."/>
            <person name="Deshpande S."/>
            <person name="Nolan M."/>
            <person name="Cheng J."/>
            <person name="Pitluck S."/>
            <person name="Liolios K."/>
            <person name="Pagani I."/>
            <person name="Mikhailova N."/>
            <person name="Ivanova N."/>
            <person name="Mavromatis K."/>
            <person name="Pati A."/>
            <person name="Tapia R."/>
            <person name="Han C."/>
            <person name="Goodwin L."/>
            <person name="Chen A."/>
            <person name="Palaniappan K."/>
            <person name="Land M."/>
            <person name="Hauser L."/>
            <person name="Chang Y."/>
            <person name="Jeffries C."/>
            <person name="Brambilla E."/>
            <person name="Kopitz M."/>
            <person name="Rohde M."/>
            <person name="Goker M."/>
            <person name="Tindall B."/>
            <person name="Detter J."/>
            <person name="Woyke T."/>
            <person name="Bristow J."/>
            <person name="Eisen J."/>
            <person name="Markowitz V."/>
            <person name="Hugenholtz P."/>
            <person name="Klenk H."/>
            <person name="Kyrpides N."/>
        </authorList>
    </citation>
    <scope>NUCLEOTIDE SEQUENCE [LARGE SCALE GENOMIC DNA]</scope>
    <source>
        <strain evidence="3">ATCC 43766 / DSM 16922 / JCM 21250 / NBRC 16016 / NCTC 11634 / CL345/78</strain>
    </source>
</reference>
<evidence type="ECO:0000313" key="3">
    <source>
        <dbReference type="Proteomes" id="UP000008641"/>
    </source>
</evidence>
<dbReference type="Gene3D" id="2.160.20.120">
    <property type="match status" value="1"/>
</dbReference>
<feature type="domain" description="Putative auto-transporter adhesin head GIN" evidence="1">
    <location>
        <begin position="28"/>
        <end position="207"/>
    </location>
</feature>
<protein>
    <recommendedName>
        <fullName evidence="1">Putative auto-transporter adhesin head GIN domain-containing protein</fullName>
    </recommendedName>
</protein>
<organism evidence="2 3">
    <name type="scientific">Weeksella virosa (strain ATCC 43766 / DSM 16922 / JCM 21250 / CCUG 30538 / CDC 9751 / IAM 14551 / NBRC 16016 / NCTC 11634 / CL345/78)</name>
    <dbReference type="NCBI Taxonomy" id="865938"/>
    <lineage>
        <taxon>Bacteria</taxon>
        <taxon>Pseudomonadati</taxon>
        <taxon>Bacteroidota</taxon>
        <taxon>Flavobacteriia</taxon>
        <taxon>Flavobacteriales</taxon>
        <taxon>Weeksellaceae</taxon>
        <taxon>Weeksella</taxon>
    </lineage>
</organism>
<sequence length="223" mass="24100">MIRTFATSLILLAGSNLVLGQKTIELNDFQALKVYDKIPVELIHSDTPKVEINGSLAEKVVIEQDYNELKIKLSGIDLLQGDNTQIVLYYTTLNDIQASQGSRIESEDVLGGESLKLTSNEGSTIKLKIDTNSLSAKLNSGGNMILSGQVKKQDVIVNTGAQFESKNLVSSFTNVTCNAGGHAWVHAKDKVDAKVRAGGVIRVYGNPSHKKQKKIAGGSIQFN</sequence>
<dbReference type="HOGENOM" id="CLU_102881_0_0_10"/>
<dbReference type="RefSeq" id="WP_013597495.1">
    <property type="nucleotide sequence ID" value="NC_015144.1"/>
</dbReference>
<evidence type="ECO:0000313" key="2">
    <source>
        <dbReference type="EMBL" id="ADX67103.1"/>
    </source>
</evidence>
<dbReference type="EMBL" id="CP002455">
    <property type="protein sequence ID" value="ADX67103.1"/>
    <property type="molecule type" value="Genomic_DNA"/>
</dbReference>
<keyword evidence="3" id="KW-1185">Reference proteome</keyword>
<name>F0NYI3_WEEVC</name>
<evidence type="ECO:0000259" key="1">
    <source>
        <dbReference type="Pfam" id="PF10988"/>
    </source>
</evidence>
<dbReference type="KEGG" id="wvi:Weevi_0384"/>
<reference evidence="2 3" key="1">
    <citation type="journal article" date="2011" name="Stand. Genomic Sci.">
        <title>Complete genome sequence of Weeksella virosa type strain (9751).</title>
        <authorList>
            <person name="Lang E."/>
            <person name="Teshima H."/>
            <person name="Lucas S."/>
            <person name="Lapidus A."/>
            <person name="Hammon N."/>
            <person name="Deshpande S."/>
            <person name="Nolan M."/>
            <person name="Cheng J.F."/>
            <person name="Pitluck S."/>
            <person name="Liolios K."/>
            <person name="Pagani I."/>
            <person name="Mikhailova N."/>
            <person name="Ivanova N."/>
            <person name="Mavromatis K."/>
            <person name="Pati A."/>
            <person name="Tapia R."/>
            <person name="Han C."/>
            <person name="Goodwin L."/>
            <person name="Chen A."/>
            <person name="Palaniappan K."/>
            <person name="Land M."/>
            <person name="Hauser L."/>
            <person name="Chang Y.J."/>
            <person name="Jeffries C.D."/>
            <person name="Brambilla E.M."/>
            <person name="Kopitz M."/>
            <person name="Rohde M."/>
            <person name="Goker M."/>
            <person name="Tindall B.J."/>
            <person name="Detter J.C."/>
            <person name="Woyke T."/>
            <person name="Bristow J."/>
            <person name="Eisen J.A."/>
            <person name="Markowitz V."/>
            <person name="Hugenholtz P."/>
            <person name="Klenk H.P."/>
            <person name="Kyrpides N.C."/>
        </authorList>
    </citation>
    <scope>NUCLEOTIDE SEQUENCE [LARGE SCALE GENOMIC DNA]</scope>
    <source>
        <strain evidence="3">ATCC 43766 / DSM 16922 / JCM 21250 / NBRC 16016 / NCTC 11634 / CL345/78</strain>
    </source>
</reference>
<dbReference type="Proteomes" id="UP000008641">
    <property type="component" value="Chromosome"/>
</dbReference>
<dbReference type="OrthoDB" id="704821at2"/>